<keyword evidence="1" id="KW-0963">Cytoplasm</keyword>
<accession>A0AAD9UNX4</accession>
<gene>
    <name evidence="6" type="ORF">BdWA1_001571</name>
</gene>
<evidence type="ECO:0000256" key="2">
    <source>
        <dbReference type="ARBA" id="ARBA00022552"/>
    </source>
</evidence>
<organism evidence="6 7">
    <name type="scientific">Babesia duncani</name>
    <dbReference type="NCBI Taxonomy" id="323732"/>
    <lineage>
        <taxon>Eukaryota</taxon>
        <taxon>Sar</taxon>
        <taxon>Alveolata</taxon>
        <taxon>Apicomplexa</taxon>
        <taxon>Aconoidasida</taxon>
        <taxon>Piroplasmida</taxon>
        <taxon>Babesiidae</taxon>
        <taxon>Babesia</taxon>
    </lineage>
</organism>
<evidence type="ECO:0000256" key="1">
    <source>
        <dbReference type="ARBA" id="ARBA00022490"/>
    </source>
</evidence>
<protein>
    <submittedName>
        <fullName evidence="6">Bifunctional METTL16-RlmF family/S-adenosyl-L-methionine-dependent methyltransferase superfamily/Ribosomal RNA large subunit methyltransferase F</fullName>
    </submittedName>
</protein>
<sequence length="381" mass="44333">MILNLKWKPSMPNYKMYHYNFNHPDAVYHLSKAILKKNYNLDLQLPCACTGLCSDEEDKSEFVDRFLAPCIPNRADYIHYLADLLNNPYPEMEGQNKVENYNPLQPVFKNSMLKILDIGTGANVIYPLLGNAEYKWKFVATDISPEALQVAHANISLNGLTQEIELRQQYNHLAMFSGVMKSHERFMASICNPPFHHSLHQINSNPKVSTLGRKEELLFTHFNTSVTYSSQYMDQNHKQPLVLGHLGYTFTANPLDHGELAFIEIMFSESRFYAHNVVWFTSLVARATTLKRIKNTIHSHMRMYQMDNKKQVEFIDAVLGQGGETKVPCIQVENMHVSQFRVFVLGRKKLVRWLICWSFMNTRQCHRALYQQRQHYNNHNV</sequence>
<keyword evidence="4" id="KW-0808">Transferase</keyword>
<dbReference type="GO" id="GO:0005737">
    <property type="term" value="C:cytoplasm"/>
    <property type="evidence" value="ECO:0007669"/>
    <property type="project" value="InterPro"/>
</dbReference>
<evidence type="ECO:0000256" key="3">
    <source>
        <dbReference type="ARBA" id="ARBA00022603"/>
    </source>
</evidence>
<dbReference type="PIRSF" id="PIRSF029038">
    <property type="entry name" value="Mtase_YbiN_prd"/>
    <property type="match status" value="1"/>
</dbReference>
<evidence type="ECO:0000256" key="4">
    <source>
        <dbReference type="ARBA" id="ARBA00022679"/>
    </source>
</evidence>
<dbReference type="InterPro" id="IPR016909">
    <property type="entry name" value="rRNA_lsu_MeTfrase_F"/>
</dbReference>
<dbReference type="SUPFAM" id="SSF53335">
    <property type="entry name" value="S-adenosyl-L-methionine-dependent methyltransferases"/>
    <property type="match status" value="1"/>
</dbReference>
<dbReference type="AlphaFoldDB" id="A0AAD9UNX4"/>
<dbReference type="GeneID" id="94335869"/>
<evidence type="ECO:0000313" key="6">
    <source>
        <dbReference type="EMBL" id="KAK2196329.1"/>
    </source>
</evidence>
<dbReference type="InterPro" id="IPR010286">
    <property type="entry name" value="METTL16/RlmF"/>
</dbReference>
<comment type="caution">
    <text evidence="6">The sequence shown here is derived from an EMBL/GenBank/DDBJ whole genome shotgun (WGS) entry which is preliminary data.</text>
</comment>
<dbReference type="EMBL" id="JALLKP010000002">
    <property type="protein sequence ID" value="KAK2196329.1"/>
    <property type="molecule type" value="Genomic_DNA"/>
</dbReference>
<keyword evidence="7" id="KW-1185">Reference proteome</keyword>
<dbReference type="PANTHER" id="PTHR13393">
    <property type="entry name" value="SAM-DEPENDENT METHYLTRANSFERASE"/>
    <property type="match status" value="1"/>
</dbReference>
<dbReference type="CDD" id="cd02440">
    <property type="entry name" value="AdoMet_MTases"/>
    <property type="match status" value="1"/>
</dbReference>
<dbReference type="Pfam" id="PF05971">
    <property type="entry name" value="Methyltransf_10"/>
    <property type="match status" value="1"/>
</dbReference>
<dbReference type="RefSeq" id="XP_067803171.1">
    <property type="nucleotide sequence ID" value="XM_067946607.1"/>
</dbReference>
<dbReference type="Proteomes" id="UP001214638">
    <property type="component" value="Unassembled WGS sequence"/>
</dbReference>
<keyword evidence="3 6" id="KW-0489">Methyltransferase</keyword>
<reference evidence="6" key="1">
    <citation type="journal article" date="2023" name="Nat. Microbiol.">
        <title>Babesia duncani multi-omics identifies virulence factors and drug targets.</title>
        <authorList>
            <person name="Singh P."/>
            <person name="Lonardi S."/>
            <person name="Liang Q."/>
            <person name="Vydyam P."/>
            <person name="Khabirova E."/>
            <person name="Fang T."/>
            <person name="Gihaz S."/>
            <person name="Thekkiniath J."/>
            <person name="Munshi M."/>
            <person name="Abel S."/>
            <person name="Ciampossin L."/>
            <person name="Batugedara G."/>
            <person name="Gupta M."/>
            <person name="Lu X.M."/>
            <person name="Lenz T."/>
            <person name="Chakravarty S."/>
            <person name="Cornillot E."/>
            <person name="Hu Y."/>
            <person name="Ma W."/>
            <person name="Gonzalez L.M."/>
            <person name="Sanchez S."/>
            <person name="Estrada K."/>
            <person name="Sanchez-Flores A."/>
            <person name="Montero E."/>
            <person name="Harb O.S."/>
            <person name="Le Roch K.G."/>
            <person name="Mamoun C.B."/>
        </authorList>
    </citation>
    <scope>NUCLEOTIDE SEQUENCE</scope>
    <source>
        <strain evidence="6">WA1</strain>
    </source>
</reference>
<proteinExistence type="predicted"/>
<dbReference type="InterPro" id="IPR029063">
    <property type="entry name" value="SAM-dependent_MTases_sf"/>
</dbReference>
<keyword evidence="5" id="KW-0949">S-adenosyl-L-methionine</keyword>
<evidence type="ECO:0000313" key="7">
    <source>
        <dbReference type="Proteomes" id="UP001214638"/>
    </source>
</evidence>
<dbReference type="GO" id="GO:0005634">
    <property type="term" value="C:nucleus"/>
    <property type="evidence" value="ECO:0007669"/>
    <property type="project" value="TreeGrafter"/>
</dbReference>
<dbReference type="KEGG" id="bdw:94335869"/>
<keyword evidence="2" id="KW-0698">rRNA processing</keyword>
<dbReference type="PANTHER" id="PTHR13393:SF0">
    <property type="entry name" value="RNA N6-ADENOSINE-METHYLTRANSFERASE METTL16"/>
    <property type="match status" value="1"/>
</dbReference>
<name>A0AAD9UNX4_9APIC</name>
<dbReference type="GO" id="GO:0070475">
    <property type="term" value="P:rRNA base methylation"/>
    <property type="evidence" value="ECO:0007669"/>
    <property type="project" value="TreeGrafter"/>
</dbReference>
<dbReference type="GO" id="GO:0008988">
    <property type="term" value="F:rRNA (adenine-N6-)-methyltransferase activity"/>
    <property type="evidence" value="ECO:0007669"/>
    <property type="project" value="InterPro"/>
</dbReference>
<dbReference type="Gene3D" id="3.40.50.150">
    <property type="entry name" value="Vaccinia Virus protein VP39"/>
    <property type="match status" value="1"/>
</dbReference>
<evidence type="ECO:0000256" key="5">
    <source>
        <dbReference type="ARBA" id="ARBA00022691"/>
    </source>
</evidence>